<protein>
    <submittedName>
        <fullName evidence="2">Uncharacterized protein</fullName>
    </submittedName>
</protein>
<keyword evidence="1" id="KW-1133">Transmembrane helix</keyword>
<evidence type="ECO:0000313" key="3">
    <source>
        <dbReference type="Proteomes" id="UP001431776"/>
    </source>
</evidence>
<feature type="transmembrane region" description="Helical" evidence="1">
    <location>
        <begin position="34"/>
        <end position="51"/>
    </location>
</feature>
<feature type="transmembrane region" description="Helical" evidence="1">
    <location>
        <begin position="7"/>
        <end position="28"/>
    </location>
</feature>
<dbReference type="EMBL" id="JASCXX010000019">
    <property type="protein sequence ID" value="MDI6450384.1"/>
    <property type="molecule type" value="Genomic_DNA"/>
</dbReference>
<accession>A0AAW6U3Y5</accession>
<reference evidence="2" key="1">
    <citation type="submission" date="2023-05" db="EMBL/GenBank/DDBJ databases">
        <title>Anaerotaeda fermentans gen. nov., sp. nov., a novel anaerobic planctomycete of the new family within the order Sedimentisphaerales isolated from Taman Peninsula, Russia.</title>
        <authorList>
            <person name="Khomyakova M.A."/>
            <person name="Merkel A.Y."/>
            <person name="Slobodkin A.I."/>
        </authorList>
    </citation>
    <scope>NUCLEOTIDE SEQUENCE</scope>
    <source>
        <strain evidence="2">M17dextr</strain>
    </source>
</reference>
<dbReference type="Proteomes" id="UP001431776">
    <property type="component" value="Unassembled WGS sequence"/>
</dbReference>
<name>A0AAW6U3Y5_9BACT</name>
<proteinExistence type="predicted"/>
<keyword evidence="1" id="KW-0472">Membrane</keyword>
<evidence type="ECO:0000313" key="2">
    <source>
        <dbReference type="EMBL" id="MDI6450384.1"/>
    </source>
</evidence>
<keyword evidence="1" id="KW-0812">Transmembrane</keyword>
<sequence>MSKCNKLTLKYAAIGFASVVIATATLGAWGLAELAPMAVGAVLLSLLVASTEEMHRV</sequence>
<evidence type="ECO:0000256" key="1">
    <source>
        <dbReference type="SAM" id="Phobius"/>
    </source>
</evidence>
<dbReference type="AlphaFoldDB" id="A0AAW6U3Y5"/>
<dbReference type="RefSeq" id="WP_349245794.1">
    <property type="nucleotide sequence ID" value="NZ_JASCXX010000019.1"/>
</dbReference>
<organism evidence="2 3">
    <name type="scientific">Anaerobaca lacustris</name>
    <dbReference type="NCBI Taxonomy" id="3044600"/>
    <lineage>
        <taxon>Bacteria</taxon>
        <taxon>Pseudomonadati</taxon>
        <taxon>Planctomycetota</taxon>
        <taxon>Phycisphaerae</taxon>
        <taxon>Sedimentisphaerales</taxon>
        <taxon>Anaerobacaceae</taxon>
        <taxon>Anaerobaca</taxon>
    </lineage>
</organism>
<comment type="caution">
    <text evidence="2">The sequence shown here is derived from an EMBL/GenBank/DDBJ whole genome shotgun (WGS) entry which is preliminary data.</text>
</comment>
<keyword evidence="3" id="KW-1185">Reference proteome</keyword>
<gene>
    <name evidence="2" type="ORF">QJ522_15085</name>
</gene>